<sequence length="1201" mass="132458">MAGGVRMNTGMEKRLGLFVKMLAMSMLLGADLALKTQLGVNAQNSERRVLAHIPGDIIIGALFSVHHQPPADKVHERKCGAVREQYGIQRVEAMMHTLDRINADPAILPNISLGCEIRDSCWHSAVALEQSIEFIRDTLVSNEEEESQGKCTAEAGSMLLQGKKPIVGLIGPGSSSVAIQVQNLLQLFNIPQIAYSATSMDLSDKSLYKYFMRVVPSDMQQARAMVDIVKRYNWSYVSAIHTEGNYGESGMEAFKDMAAKEGICIAHSDKIYSNAGEQSFDKLLQKLRGHLPKARVVACFCEGMTVRGILMAMRRQRLVGEFLLVGSDGWADRYDVTDGYQKEAAGGITIKLKSAYVTWFDDYYLNLKPDANLRNPWFPEFWQHRFQCRLRGHPQESTVYNRTCTWRESLRQQYAQDTKMGFVINAIYSMAYGLHAMQQSLCPGYKGLCENMRPIDGRKLLEFLMKTNFTGVSGEAILFDQNGDSPGRYEIMNFKHIGEDGYAYIHVGSWDQGGLKMNDEEIWSNNSEIIQSVCSEPCQKAQIKVIRKGEVSCCWTCTPCKDNEFVFDEYTCRACALGSWPTDDLTGCEPIPVQYVRWGDPEPIAAVVFACLGLMATLFVTSVFIKFWDTPVVKSSSRELCYIILAGICLGYLCTFSLIAKPHIIYCYLQRLGIGLSPAMSYSALVTKTNRIARILAGSKKKICTKKPRFMSACAQLVIAFLLILLQLGIIVALLIIEPPQVIYDYPSIREVHLICNLTTLGVVAPLGYNGLLILSCTFYAFKTRNVPANFNEAKYIAFTMYTTCIIWLAFVPIYFGSNYKIITMCFSVSLSATVALCCMFVPKVYIMLAKPEKNVRSAFTTSTVVRMHVGDAKKATKTGKSSSSMANLFRRRGSAQDNISSNGKSVTWAQNERSYRPNLWKRMSFHVKKKDPVEVNQTAIIKPFSKSGDTPTDGGVKEQYGEPRLSQSLSCSPSQSPLPIISQHAAKAKGLQRGQDQDDTDVLPTYVPEHPAGVRRRVGDNSSVGMVDGGDISIIGVGDIGIGGQTQGTTIMDQISCVVNSFTANISELNTMMLPGGVTVGPPSTTALPAAAADTTACPPQYPTSRNRQAPSTVTTYAEVTANFCENLPAGKIYEHLAGNCVSGRRAKDAEELMALTPPSPFRDSSLSSNGSSPPSLSPASEAEYNQLLLRHYSQSSSSL</sequence>
<feature type="compositionally biased region" description="Low complexity" evidence="17">
    <location>
        <begin position="1166"/>
        <end position="1182"/>
    </location>
</feature>
<dbReference type="Gene3D" id="3.40.50.2300">
    <property type="match status" value="2"/>
</dbReference>
<dbReference type="SUPFAM" id="SSF53822">
    <property type="entry name" value="Periplasmic binding protein-like I"/>
    <property type="match status" value="1"/>
</dbReference>
<feature type="transmembrane region" description="Helical" evidence="18">
    <location>
        <begin position="710"/>
        <end position="737"/>
    </location>
</feature>
<feature type="domain" description="G-protein coupled receptors family 3 profile" evidence="20">
    <location>
        <begin position="602"/>
        <end position="864"/>
    </location>
</feature>
<dbReference type="SMART" id="SM01229">
    <property type="entry name" value="GluR_Homer-bdg"/>
    <property type="match status" value="1"/>
</dbReference>
<feature type="transmembrane region" description="Helical" evidence="18">
    <location>
        <begin position="822"/>
        <end position="847"/>
    </location>
</feature>
<feature type="compositionally biased region" description="Low complexity" evidence="17">
    <location>
        <begin position="966"/>
        <end position="984"/>
    </location>
</feature>
<feature type="region of interest" description="Disordered" evidence="17">
    <location>
        <begin position="941"/>
        <end position="1023"/>
    </location>
</feature>
<evidence type="ECO:0000256" key="6">
    <source>
        <dbReference type="ARBA" id="ARBA00022692"/>
    </source>
</evidence>
<evidence type="ECO:0000256" key="12">
    <source>
        <dbReference type="ARBA" id="ARBA00023170"/>
    </source>
</evidence>
<keyword evidence="14" id="KW-0807">Transducer</keyword>
<evidence type="ECO:0000259" key="20">
    <source>
        <dbReference type="PROSITE" id="PS50259"/>
    </source>
</evidence>
<dbReference type="InterPro" id="IPR000202">
    <property type="entry name" value="GPCR_3_mGluR5"/>
</dbReference>
<feature type="transmembrane region" description="Helical" evidence="18">
    <location>
        <begin position="794"/>
        <end position="816"/>
    </location>
</feature>
<dbReference type="GeneID" id="114446365"/>
<keyword evidence="4" id="KW-0488">Methylation</keyword>
<evidence type="ECO:0000256" key="4">
    <source>
        <dbReference type="ARBA" id="ARBA00022481"/>
    </source>
</evidence>
<dbReference type="GO" id="GO:0004930">
    <property type="term" value="F:G protein-coupled receptor activity"/>
    <property type="evidence" value="ECO:0007669"/>
    <property type="project" value="UniProtKB-KW"/>
</dbReference>
<dbReference type="FunFam" id="3.40.50.2300:FF:000243">
    <property type="entry name" value="Metabotropic glutamate receptor 5"/>
    <property type="match status" value="1"/>
</dbReference>
<feature type="signal peptide" evidence="19">
    <location>
        <begin position="1"/>
        <end position="33"/>
    </location>
</feature>
<dbReference type="Pfam" id="PF10606">
    <property type="entry name" value="GluR_Homer-bdg"/>
    <property type="match status" value="1"/>
</dbReference>
<dbReference type="PRINTS" id="PR01055">
    <property type="entry name" value="MTABOTROPC5R"/>
</dbReference>
<evidence type="ECO:0000256" key="2">
    <source>
        <dbReference type="ARBA" id="ARBA00007242"/>
    </source>
</evidence>
<dbReference type="PROSITE" id="PS00980">
    <property type="entry name" value="G_PROTEIN_RECEP_F3_2"/>
    <property type="match status" value="1"/>
</dbReference>
<gene>
    <name evidence="22" type="primary">grm5a</name>
</gene>
<dbReference type="GO" id="GO:0007206">
    <property type="term" value="P:phospholipase C-activating G protein-coupled glutamate receptor signaling pathway"/>
    <property type="evidence" value="ECO:0007669"/>
    <property type="project" value="UniProtKB-ARBA"/>
</dbReference>
<evidence type="ECO:0000256" key="15">
    <source>
        <dbReference type="ARBA" id="ARBA00058291"/>
    </source>
</evidence>
<dbReference type="AlphaFoldDB" id="A0A6P7JLT9"/>
<keyword evidence="7 19" id="KW-0732">Signal</keyword>
<evidence type="ECO:0000256" key="16">
    <source>
        <dbReference type="ARBA" id="ARBA00070127"/>
    </source>
</evidence>
<feature type="transmembrane region" description="Helical" evidence="18">
    <location>
        <begin position="604"/>
        <end position="628"/>
    </location>
</feature>
<dbReference type="PROSITE" id="PS00981">
    <property type="entry name" value="G_PROTEIN_RECEP_F3_3"/>
    <property type="match status" value="1"/>
</dbReference>
<keyword evidence="6 18" id="KW-0812">Transmembrane</keyword>
<accession>A0A6P7JLT9</accession>
<evidence type="ECO:0000256" key="5">
    <source>
        <dbReference type="ARBA" id="ARBA00022553"/>
    </source>
</evidence>
<dbReference type="Pfam" id="PF00003">
    <property type="entry name" value="7tm_3"/>
    <property type="match status" value="1"/>
</dbReference>
<evidence type="ECO:0000256" key="1">
    <source>
        <dbReference type="ARBA" id="ARBA00004651"/>
    </source>
</evidence>
<evidence type="ECO:0000256" key="14">
    <source>
        <dbReference type="ARBA" id="ARBA00023224"/>
    </source>
</evidence>
<dbReference type="PROSITE" id="PS00979">
    <property type="entry name" value="G_PROTEIN_RECEP_F3_1"/>
    <property type="match status" value="1"/>
</dbReference>
<dbReference type="PRINTS" id="PR00248">
    <property type="entry name" value="GPCRMGR"/>
</dbReference>
<evidence type="ECO:0000313" key="22">
    <source>
        <dbReference type="RefSeq" id="XP_028277743.1"/>
    </source>
</evidence>
<proteinExistence type="inferred from homology"/>
<dbReference type="Pfam" id="PF07562">
    <property type="entry name" value="NCD3G"/>
    <property type="match status" value="1"/>
</dbReference>
<keyword evidence="13" id="KW-0325">Glycoprotein</keyword>
<evidence type="ECO:0000256" key="17">
    <source>
        <dbReference type="SAM" id="MobiDB-lite"/>
    </source>
</evidence>
<feature type="transmembrane region" description="Helical" evidence="18">
    <location>
        <begin position="757"/>
        <end position="782"/>
    </location>
</feature>
<dbReference type="FunFam" id="3.40.50.2300:FF:000219">
    <property type="entry name" value="Glutamate metabotropic receptor 5"/>
    <property type="match status" value="1"/>
</dbReference>
<dbReference type="PRINTS" id="PR00593">
    <property type="entry name" value="MTABOTROPICR"/>
</dbReference>
<evidence type="ECO:0000313" key="21">
    <source>
        <dbReference type="Proteomes" id="UP000515145"/>
    </source>
</evidence>
<evidence type="ECO:0000256" key="9">
    <source>
        <dbReference type="ARBA" id="ARBA00023040"/>
    </source>
</evidence>
<dbReference type="InterPro" id="IPR017978">
    <property type="entry name" value="GPCR_3_C"/>
</dbReference>
<dbReference type="InterPro" id="IPR011500">
    <property type="entry name" value="GPCR_3_9-Cys_dom"/>
</dbReference>
<dbReference type="Proteomes" id="UP000515145">
    <property type="component" value="Chromosome 14"/>
</dbReference>
<dbReference type="CTD" id="568406"/>
<dbReference type="InterPro" id="IPR019588">
    <property type="entry name" value="Metabotropic_Glu_rcpt_Homer-bd"/>
</dbReference>
<dbReference type="InterPro" id="IPR038550">
    <property type="entry name" value="GPCR_3_9-Cys_sf"/>
</dbReference>
<name>A0A6P7JLT9_9TELE</name>
<feature type="region of interest" description="Disordered" evidence="17">
    <location>
        <begin position="1157"/>
        <end position="1185"/>
    </location>
</feature>
<dbReference type="Pfam" id="PF01094">
    <property type="entry name" value="ANF_receptor"/>
    <property type="match status" value="1"/>
</dbReference>
<dbReference type="GO" id="GO:0030296">
    <property type="term" value="F:protein tyrosine kinase activator activity"/>
    <property type="evidence" value="ECO:0007669"/>
    <property type="project" value="UniProtKB-ARBA"/>
</dbReference>
<dbReference type="InterPro" id="IPR017979">
    <property type="entry name" value="GPCR_3_CS"/>
</dbReference>
<dbReference type="InParanoid" id="A0A6P7JLT9"/>
<keyword evidence="9" id="KW-0297">G-protein coupled receptor</keyword>
<organism evidence="21 22">
    <name type="scientific">Parambassis ranga</name>
    <name type="common">Indian glassy fish</name>
    <dbReference type="NCBI Taxonomy" id="210632"/>
    <lineage>
        <taxon>Eukaryota</taxon>
        <taxon>Metazoa</taxon>
        <taxon>Chordata</taxon>
        <taxon>Craniata</taxon>
        <taxon>Vertebrata</taxon>
        <taxon>Euteleostomi</taxon>
        <taxon>Actinopterygii</taxon>
        <taxon>Neopterygii</taxon>
        <taxon>Teleostei</taxon>
        <taxon>Neoteleostei</taxon>
        <taxon>Acanthomorphata</taxon>
        <taxon>Ovalentaria</taxon>
        <taxon>Ambassidae</taxon>
        <taxon>Parambassis</taxon>
    </lineage>
</organism>
<keyword evidence="11" id="KW-1015">Disulfide bond</keyword>
<comment type="function">
    <text evidence="15">G-protein coupled receptor for glutamate. Ligand binding causes a conformation change that triggers signaling via guanine nucleotide-binding proteins (G proteins) and modulates the activity of down-stream effectors. Signaling activates a phosphatidylinositol-calcium second messenger system and generates a calcium-activated chloride current. Plays an important role in the regulation of synaptic plasticity and the modulation of the neural network activity.</text>
</comment>
<evidence type="ECO:0000256" key="19">
    <source>
        <dbReference type="SAM" id="SignalP"/>
    </source>
</evidence>
<evidence type="ECO:0000256" key="11">
    <source>
        <dbReference type="ARBA" id="ARBA00023157"/>
    </source>
</evidence>
<dbReference type="GO" id="GO:0005886">
    <property type="term" value="C:plasma membrane"/>
    <property type="evidence" value="ECO:0007669"/>
    <property type="project" value="UniProtKB-SubCell"/>
</dbReference>
<dbReference type="CDD" id="cd15450">
    <property type="entry name" value="7tmC_mGluR5"/>
    <property type="match status" value="1"/>
</dbReference>
<keyword evidence="5" id="KW-0597">Phosphoprotein</keyword>
<dbReference type="InterPro" id="IPR000337">
    <property type="entry name" value="GPCR_3"/>
</dbReference>
<evidence type="ECO:0000256" key="7">
    <source>
        <dbReference type="ARBA" id="ARBA00022729"/>
    </source>
</evidence>
<evidence type="ECO:0000256" key="13">
    <source>
        <dbReference type="ARBA" id="ARBA00023180"/>
    </source>
</evidence>
<dbReference type="InterPro" id="IPR000162">
    <property type="entry name" value="GPCR_3_mtglu_rcpt"/>
</dbReference>
<dbReference type="InterPro" id="IPR050726">
    <property type="entry name" value="mGluR"/>
</dbReference>
<keyword evidence="10 18" id="KW-0472">Membrane</keyword>
<keyword evidence="3" id="KW-1003">Cell membrane</keyword>
<dbReference type="GO" id="GO:0030425">
    <property type="term" value="C:dendrite"/>
    <property type="evidence" value="ECO:0007669"/>
    <property type="project" value="UniProtKB-ARBA"/>
</dbReference>
<dbReference type="GO" id="GO:1902533">
    <property type="term" value="P:positive regulation of intracellular signal transduction"/>
    <property type="evidence" value="ECO:0007669"/>
    <property type="project" value="UniProtKB-ARBA"/>
</dbReference>
<dbReference type="RefSeq" id="XP_028277743.1">
    <property type="nucleotide sequence ID" value="XM_028421942.1"/>
</dbReference>
<keyword evidence="12 22" id="KW-0675">Receptor</keyword>
<dbReference type="InterPro" id="IPR028082">
    <property type="entry name" value="Peripla_BP_I"/>
</dbReference>
<feature type="transmembrane region" description="Helical" evidence="18">
    <location>
        <begin position="640"/>
        <end position="660"/>
    </location>
</feature>
<evidence type="ECO:0000256" key="10">
    <source>
        <dbReference type="ARBA" id="ARBA00023136"/>
    </source>
</evidence>
<feature type="chain" id="PRO_5028244941" description="Metabotropic glutamate receptor 5" evidence="19">
    <location>
        <begin position="34"/>
        <end position="1201"/>
    </location>
</feature>
<evidence type="ECO:0000256" key="18">
    <source>
        <dbReference type="SAM" id="Phobius"/>
    </source>
</evidence>
<protein>
    <recommendedName>
        <fullName evidence="16">Metabotropic glutamate receptor 5</fullName>
    </recommendedName>
</protein>
<keyword evidence="21" id="KW-1185">Reference proteome</keyword>
<dbReference type="PANTHER" id="PTHR24060">
    <property type="entry name" value="METABOTROPIC GLUTAMATE RECEPTOR"/>
    <property type="match status" value="1"/>
</dbReference>
<keyword evidence="8 18" id="KW-1133">Transmembrane helix</keyword>
<dbReference type="CDD" id="cd06374">
    <property type="entry name" value="PBP1_mGluR_groupI"/>
    <property type="match status" value="1"/>
</dbReference>
<dbReference type="Gene3D" id="2.10.50.30">
    <property type="entry name" value="GPCR, family 3, nine cysteines domain"/>
    <property type="match status" value="1"/>
</dbReference>
<dbReference type="PROSITE" id="PS50259">
    <property type="entry name" value="G_PROTEIN_RECEP_F3_4"/>
    <property type="match status" value="1"/>
</dbReference>
<dbReference type="GO" id="GO:0008066">
    <property type="term" value="F:glutamate receptor activity"/>
    <property type="evidence" value="ECO:0007669"/>
    <property type="project" value="UniProtKB-ARBA"/>
</dbReference>
<dbReference type="OrthoDB" id="425344at2759"/>
<comment type="similarity">
    <text evidence="2">Belongs to the G-protein coupled receptor 3 family.</text>
</comment>
<evidence type="ECO:0000256" key="8">
    <source>
        <dbReference type="ARBA" id="ARBA00022989"/>
    </source>
</evidence>
<dbReference type="FunFam" id="2.10.50.30:FF:000001">
    <property type="entry name" value="metabotropic glutamate receptor 1"/>
    <property type="match status" value="1"/>
</dbReference>
<reference evidence="22" key="1">
    <citation type="submission" date="2025-08" db="UniProtKB">
        <authorList>
            <consortium name="RefSeq"/>
        </authorList>
    </citation>
    <scope>IDENTIFICATION</scope>
</reference>
<dbReference type="InterPro" id="IPR001828">
    <property type="entry name" value="ANF_lig-bd_rcpt"/>
</dbReference>
<comment type="subcellular location">
    <subcellularLocation>
        <location evidence="1">Cell membrane</location>
        <topology evidence="1">Multi-pass membrane protein</topology>
    </subcellularLocation>
</comment>
<evidence type="ECO:0000256" key="3">
    <source>
        <dbReference type="ARBA" id="ARBA00022475"/>
    </source>
</evidence>